<organism evidence="2 3">
    <name type="scientific">Candidatus Marimicrobium litorale</name>
    <dbReference type="NCBI Taxonomy" id="2518991"/>
    <lineage>
        <taxon>Bacteria</taxon>
        <taxon>Pseudomonadati</taxon>
        <taxon>Pseudomonadota</taxon>
        <taxon>Gammaproteobacteria</taxon>
        <taxon>Cellvibrionales</taxon>
        <taxon>Halieaceae</taxon>
        <taxon>Marimicrobium</taxon>
    </lineage>
</organism>
<evidence type="ECO:0000313" key="3">
    <source>
        <dbReference type="Proteomes" id="UP001143304"/>
    </source>
</evidence>
<sequence>MSLWLCLRFDQLPLQCLDRNERQPVVVLAAQRVICANDCASALGIQPGMGSATVRALAADEPVRLLERDEQTEQSCMHQLCSWAYGITPTLCTWQEHCLQLEIGGCLTLFRGLQPLLAEIIRGVSSKGFSMLQGLAPTPKAAWLLSFADKDSAMAIDQALEERLAPLPLDHLATVTQGIDSLRRAGLHTLGDVLALPPASLGRRCGKAFTDFLQQLLGQRDDLQVSFTPPASFTDAVWFGYEVKTCDELLPAVQQLLQSLCHFLRNTQLRTSEVTWQLVGVDHTLLDLRVRSASSHSDWENWYQLSCIHFARLQLTNGVEGLNLDCQDLQLGQQESIDLFSPRNQREPLAALLDRLRNRLGLQAIETVDCRDEHLPEFSVQVGNELTGSRPGPRNRSAQRPFWLMPQPVPLRQQGESLYWNGVLTLHYGPERIEDNWWRQAVSRDYYIAADAAGQQYWLFRDRLERRWYIHGVFA</sequence>
<keyword evidence="1" id="KW-0227">DNA damage</keyword>
<dbReference type="RefSeq" id="WP_279249362.1">
    <property type="nucleotide sequence ID" value="NZ_SHNO01000001.1"/>
</dbReference>
<comment type="caution">
    <text evidence="2">The sequence shown here is derived from an EMBL/GenBank/DDBJ whole genome shotgun (WGS) entry which is preliminary data.</text>
</comment>
<dbReference type="PANTHER" id="PTHR35369">
    <property type="entry name" value="BLR3025 PROTEIN-RELATED"/>
    <property type="match status" value="1"/>
</dbReference>
<accession>A0ABT3T5T9</accession>
<gene>
    <name evidence="2" type="ORF">EYC82_09830</name>
</gene>
<dbReference type="CDD" id="cd03468">
    <property type="entry name" value="PolY_like"/>
    <property type="match status" value="1"/>
</dbReference>
<proteinExistence type="predicted"/>
<dbReference type="Proteomes" id="UP001143304">
    <property type="component" value="Unassembled WGS sequence"/>
</dbReference>
<protein>
    <submittedName>
        <fullName evidence="2">DNA polymerase Y family protein</fullName>
    </submittedName>
</protein>
<dbReference type="InterPro" id="IPR050356">
    <property type="entry name" value="SulA_CellDiv_inhibitor"/>
</dbReference>
<reference evidence="2" key="1">
    <citation type="submission" date="2019-02" db="EMBL/GenBank/DDBJ databases">
        <authorList>
            <person name="Li S.-H."/>
        </authorList>
    </citation>
    <scope>NUCLEOTIDE SEQUENCE</scope>
    <source>
        <strain evidence="2">IMCC11814</strain>
    </source>
</reference>
<evidence type="ECO:0000256" key="1">
    <source>
        <dbReference type="ARBA" id="ARBA00022763"/>
    </source>
</evidence>
<name>A0ABT3T5T9_9GAMM</name>
<evidence type="ECO:0000313" key="2">
    <source>
        <dbReference type="EMBL" id="MCX2977652.1"/>
    </source>
</evidence>
<dbReference type="PANTHER" id="PTHR35369:SF2">
    <property type="entry name" value="BLR3025 PROTEIN"/>
    <property type="match status" value="1"/>
</dbReference>
<keyword evidence="3" id="KW-1185">Reference proteome</keyword>
<dbReference type="EMBL" id="SHNO01000001">
    <property type="protein sequence ID" value="MCX2977652.1"/>
    <property type="molecule type" value="Genomic_DNA"/>
</dbReference>
<dbReference type="SUPFAM" id="SSF56672">
    <property type="entry name" value="DNA/RNA polymerases"/>
    <property type="match status" value="1"/>
</dbReference>
<dbReference type="InterPro" id="IPR043502">
    <property type="entry name" value="DNA/RNA_pol_sf"/>
</dbReference>